<evidence type="ECO:0000256" key="1">
    <source>
        <dbReference type="SAM" id="Phobius"/>
    </source>
</evidence>
<proteinExistence type="predicted"/>
<sequence>MRRFVVLGGGRHGGERALLVRDHFSWVAFLVPAIWLLAHRLILSGLLVLAAQVAVLAAAARLGAEGAGLAVLVLLSLAVALEGPRLRVWRARRHGAREVAIVHAASHEEAELIYFGSDPIIEDAGDPPSKPPAAPPRRPLPVLAGWRSGHTLLATARGR</sequence>
<dbReference type="RefSeq" id="WP_209738710.1">
    <property type="nucleotide sequence ID" value="NZ_CP072611.1"/>
</dbReference>
<gene>
    <name evidence="2" type="ORF">ACFSKQ_17010</name>
</gene>
<dbReference type="InterPro" id="IPR024399">
    <property type="entry name" value="DUF2628"/>
</dbReference>
<keyword evidence="3" id="KW-1185">Reference proteome</keyword>
<keyword evidence="1" id="KW-0812">Transmembrane</keyword>
<protein>
    <submittedName>
        <fullName evidence="2">DUF2628 domain-containing protein</fullName>
    </submittedName>
</protein>
<dbReference type="Proteomes" id="UP001597371">
    <property type="component" value="Unassembled WGS sequence"/>
</dbReference>
<dbReference type="Pfam" id="PF10947">
    <property type="entry name" value="DUF2628"/>
    <property type="match status" value="1"/>
</dbReference>
<organism evidence="2 3">
    <name type="scientific">Aureimonas populi</name>
    <dbReference type="NCBI Taxonomy" id="1701758"/>
    <lineage>
        <taxon>Bacteria</taxon>
        <taxon>Pseudomonadati</taxon>
        <taxon>Pseudomonadota</taxon>
        <taxon>Alphaproteobacteria</taxon>
        <taxon>Hyphomicrobiales</taxon>
        <taxon>Aurantimonadaceae</taxon>
        <taxon>Aureimonas</taxon>
    </lineage>
</organism>
<name>A0ABW5CR13_9HYPH</name>
<reference evidence="3" key="1">
    <citation type="journal article" date="2019" name="Int. J. Syst. Evol. Microbiol.">
        <title>The Global Catalogue of Microorganisms (GCM) 10K type strain sequencing project: providing services to taxonomists for standard genome sequencing and annotation.</title>
        <authorList>
            <consortium name="The Broad Institute Genomics Platform"/>
            <consortium name="The Broad Institute Genome Sequencing Center for Infectious Disease"/>
            <person name="Wu L."/>
            <person name="Ma J."/>
        </authorList>
    </citation>
    <scope>NUCLEOTIDE SEQUENCE [LARGE SCALE GENOMIC DNA]</scope>
    <source>
        <strain evidence="3">ZS-35-S2</strain>
    </source>
</reference>
<dbReference type="EMBL" id="JBHUIJ010000027">
    <property type="protein sequence ID" value="MFD2239152.1"/>
    <property type="molecule type" value="Genomic_DNA"/>
</dbReference>
<keyword evidence="1" id="KW-0472">Membrane</keyword>
<keyword evidence="1" id="KW-1133">Transmembrane helix</keyword>
<comment type="caution">
    <text evidence="2">The sequence shown here is derived from an EMBL/GenBank/DDBJ whole genome shotgun (WGS) entry which is preliminary data.</text>
</comment>
<accession>A0ABW5CR13</accession>
<evidence type="ECO:0000313" key="2">
    <source>
        <dbReference type="EMBL" id="MFD2239152.1"/>
    </source>
</evidence>
<feature type="transmembrane region" description="Helical" evidence="1">
    <location>
        <begin position="66"/>
        <end position="83"/>
    </location>
</feature>
<evidence type="ECO:0000313" key="3">
    <source>
        <dbReference type="Proteomes" id="UP001597371"/>
    </source>
</evidence>